<sequence length="88" mass="10067">MPEDNPQWLSFRELDEAEHCPKGTAFRAFKRLGEALTEDRDFLLLRAQSHGPDIESLRAQGRIYPASMNVVLLSREAAERVRADMHDS</sequence>
<evidence type="ECO:0000313" key="2">
    <source>
        <dbReference type="Proteomes" id="UP001302316"/>
    </source>
</evidence>
<evidence type="ECO:0000313" key="1">
    <source>
        <dbReference type="EMBL" id="MEA5445845.1"/>
    </source>
</evidence>
<keyword evidence="2" id="KW-1185">Reference proteome</keyword>
<gene>
    <name evidence="1" type="ORF">VCB98_08445</name>
</gene>
<name>A0AAP6MLF6_9GAMM</name>
<dbReference type="RefSeq" id="WP_346051675.1">
    <property type="nucleotide sequence ID" value="NZ_JAYGII010000016.1"/>
</dbReference>
<dbReference type="EMBL" id="JAYGII010000016">
    <property type="protein sequence ID" value="MEA5445845.1"/>
    <property type="molecule type" value="Genomic_DNA"/>
</dbReference>
<accession>A0AAP6MLF6</accession>
<organism evidence="1 2">
    <name type="scientific">Natronospira elongata</name>
    <dbReference type="NCBI Taxonomy" id="3110268"/>
    <lineage>
        <taxon>Bacteria</taxon>
        <taxon>Pseudomonadati</taxon>
        <taxon>Pseudomonadota</taxon>
        <taxon>Gammaproteobacteria</taxon>
        <taxon>Natronospirales</taxon>
        <taxon>Natronospiraceae</taxon>
        <taxon>Natronospira</taxon>
    </lineage>
</organism>
<dbReference type="Proteomes" id="UP001302316">
    <property type="component" value="Unassembled WGS sequence"/>
</dbReference>
<comment type="caution">
    <text evidence="1">The sequence shown here is derived from an EMBL/GenBank/DDBJ whole genome shotgun (WGS) entry which is preliminary data.</text>
</comment>
<protein>
    <submittedName>
        <fullName evidence="1">Uncharacterized protein</fullName>
    </submittedName>
</protein>
<proteinExistence type="predicted"/>
<reference evidence="1 2" key="1">
    <citation type="submission" date="2023-12" db="EMBL/GenBank/DDBJ databases">
        <title>Whole-genome sequencing of halo(alkali)philic microorganisms from hypersaline lakes.</title>
        <authorList>
            <person name="Sorokin D.Y."/>
            <person name="Merkel A.Y."/>
            <person name="Messina E."/>
            <person name="Yakimov M."/>
        </authorList>
    </citation>
    <scope>NUCLEOTIDE SEQUENCE [LARGE SCALE GENOMIC DNA]</scope>
    <source>
        <strain evidence="1 2">AB-CW1</strain>
    </source>
</reference>
<dbReference type="AlphaFoldDB" id="A0AAP6MLF6"/>